<dbReference type="Pfam" id="PF14559">
    <property type="entry name" value="TPR_19"/>
    <property type="match status" value="1"/>
</dbReference>
<organism evidence="3 4">
    <name type="scientific">Pontixanthobacter aestiaquae</name>
    <dbReference type="NCBI Taxonomy" id="1509367"/>
    <lineage>
        <taxon>Bacteria</taxon>
        <taxon>Pseudomonadati</taxon>
        <taxon>Pseudomonadota</taxon>
        <taxon>Alphaproteobacteria</taxon>
        <taxon>Sphingomonadales</taxon>
        <taxon>Erythrobacteraceae</taxon>
        <taxon>Pontixanthobacter</taxon>
    </lineage>
</organism>
<feature type="repeat" description="TPR" evidence="2">
    <location>
        <begin position="160"/>
        <end position="193"/>
    </location>
</feature>
<dbReference type="PROSITE" id="PS51257">
    <property type="entry name" value="PROKAR_LIPOPROTEIN"/>
    <property type="match status" value="1"/>
</dbReference>
<name>A0A844Z5B8_9SPHN</name>
<gene>
    <name evidence="3" type="ORF">GRI35_01360</name>
</gene>
<dbReference type="AlphaFoldDB" id="A0A844Z5B8"/>
<dbReference type="Proteomes" id="UP000460290">
    <property type="component" value="Unassembled WGS sequence"/>
</dbReference>
<evidence type="ECO:0000256" key="1">
    <source>
        <dbReference type="ARBA" id="ARBA00010935"/>
    </source>
</evidence>
<dbReference type="Gene3D" id="1.25.40.10">
    <property type="entry name" value="Tetratricopeptide repeat domain"/>
    <property type="match status" value="1"/>
</dbReference>
<dbReference type="GO" id="GO:0030991">
    <property type="term" value="C:intraciliary transport particle A"/>
    <property type="evidence" value="ECO:0007669"/>
    <property type="project" value="TreeGrafter"/>
</dbReference>
<dbReference type="InterPro" id="IPR019734">
    <property type="entry name" value="TPR_rpt"/>
</dbReference>
<dbReference type="PANTHER" id="PTHR14699:SF0">
    <property type="entry name" value="TETRATRICOPEPTIDE REPEAT PROTEIN 21 HOMOLOG"/>
    <property type="match status" value="1"/>
</dbReference>
<dbReference type="PANTHER" id="PTHR14699">
    <property type="entry name" value="STI2 PROTEIN-RELATED"/>
    <property type="match status" value="1"/>
</dbReference>
<dbReference type="PROSITE" id="PS50005">
    <property type="entry name" value="TPR"/>
    <property type="match status" value="1"/>
</dbReference>
<keyword evidence="2" id="KW-0802">TPR repeat</keyword>
<dbReference type="SUPFAM" id="SSF48452">
    <property type="entry name" value="TPR-like"/>
    <property type="match status" value="2"/>
</dbReference>
<accession>A0A844Z5B8</accession>
<evidence type="ECO:0000256" key="2">
    <source>
        <dbReference type="PROSITE-ProRule" id="PRU00339"/>
    </source>
</evidence>
<comment type="similarity">
    <text evidence="1">Belongs to the TTC21 family.</text>
</comment>
<dbReference type="RefSeq" id="WP_160612362.1">
    <property type="nucleotide sequence ID" value="NZ_JAUFQM010000001.1"/>
</dbReference>
<sequence>MRPSSHFLVTAAIALVLVGCGKAPPPPFGDAQSAFDEHAYYDARIILMNRIDAGDESGAAKLLLARTMLQLGDGYAAERYIDQLTETDLSDADRAELKAHSLIVKGKPRLALKFLESEVSPALTSAGLYQMRIWALRETGDLAKDTAVLVEALQAYPGSPDLHALAGRYYQSTGEWEFAEEGVRRALSNDPDHYEAQLLDAELAIRRGDLEAALTRYQSIAEKYPGHAIPVVNVAGLQLDLGRTREAEATLKSGLTVHPGFDLLNYQKARLEFKKGEYEEAARTLDRMVMRVEDYTPALILSSKVALKLGNRELATVQLLRASRKEKFAEEANLIMADYGLD</sequence>
<dbReference type="EMBL" id="WTYZ01000001">
    <property type="protein sequence ID" value="MXO82020.1"/>
    <property type="molecule type" value="Genomic_DNA"/>
</dbReference>
<keyword evidence="4" id="KW-1185">Reference proteome</keyword>
<dbReference type="InterPro" id="IPR040364">
    <property type="entry name" value="TTC21A/TTC21B"/>
</dbReference>
<comment type="caution">
    <text evidence="3">The sequence shown here is derived from an EMBL/GenBank/DDBJ whole genome shotgun (WGS) entry which is preliminary data.</text>
</comment>
<evidence type="ECO:0000313" key="4">
    <source>
        <dbReference type="Proteomes" id="UP000460290"/>
    </source>
</evidence>
<dbReference type="OrthoDB" id="7487699at2"/>
<protein>
    <submittedName>
        <fullName evidence="3">Tetratricopeptide repeat protein</fullName>
    </submittedName>
</protein>
<reference evidence="3 4" key="1">
    <citation type="submission" date="2019-12" db="EMBL/GenBank/DDBJ databases">
        <title>Genomic-based taxomic classification of the family Erythrobacteraceae.</title>
        <authorList>
            <person name="Xu L."/>
        </authorList>
    </citation>
    <scope>NUCLEOTIDE SEQUENCE [LARGE SCALE GENOMIC DNA]</scope>
    <source>
        <strain evidence="3 4">KCTC 42006</strain>
    </source>
</reference>
<proteinExistence type="inferred from homology"/>
<dbReference type="InterPro" id="IPR011990">
    <property type="entry name" value="TPR-like_helical_dom_sf"/>
</dbReference>
<evidence type="ECO:0000313" key="3">
    <source>
        <dbReference type="EMBL" id="MXO82020.1"/>
    </source>
</evidence>